<dbReference type="PANTHER" id="PTHR30289:SF1">
    <property type="entry name" value="PEBP (PHOSPHATIDYLETHANOLAMINE-BINDING PROTEIN) FAMILY PROTEIN"/>
    <property type="match status" value="1"/>
</dbReference>
<dbReference type="NCBIfam" id="TIGR00481">
    <property type="entry name" value="YbhB/YbcL family Raf kinase inhibitor-like protein"/>
    <property type="match status" value="1"/>
</dbReference>
<organism evidence="1 2">
    <name type="scientific">Chitinophaga jiangningensis</name>
    <dbReference type="NCBI Taxonomy" id="1419482"/>
    <lineage>
        <taxon>Bacteria</taxon>
        <taxon>Pseudomonadati</taxon>
        <taxon>Bacteroidota</taxon>
        <taxon>Chitinophagia</taxon>
        <taxon>Chitinophagales</taxon>
        <taxon>Chitinophagaceae</taxon>
        <taxon>Chitinophaga</taxon>
    </lineage>
</organism>
<dbReference type="STRING" id="1419482.SAMN05444266_109255"/>
<dbReference type="Pfam" id="PF18845">
    <property type="entry name" value="baeRF_family3"/>
    <property type="match status" value="1"/>
</dbReference>
<evidence type="ECO:0000313" key="1">
    <source>
        <dbReference type="EMBL" id="SHM63083.1"/>
    </source>
</evidence>
<dbReference type="PANTHER" id="PTHR30289">
    <property type="entry name" value="UNCHARACTERIZED PROTEIN YBCL-RELATED"/>
    <property type="match status" value="1"/>
</dbReference>
<protein>
    <submittedName>
        <fullName evidence="1">Raf kinase inhibitor-like protein, YbhB/YbcL family</fullName>
    </submittedName>
</protein>
<accession>A0A1M7KCV8</accession>
<dbReference type="InterPro" id="IPR041289">
    <property type="entry name" value="Bact_RF_family3"/>
</dbReference>
<dbReference type="Gene3D" id="3.90.280.10">
    <property type="entry name" value="PEBP-like"/>
    <property type="match status" value="1"/>
</dbReference>
<dbReference type="AlphaFoldDB" id="A0A1M7KCV8"/>
<dbReference type="SUPFAM" id="SSF49777">
    <property type="entry name" value="PEBP-like"/>
    <property type="match status" value="1"/>
</dbReference>
<dbReference type="Pfam" id="PF01161">
    <property type="entry name" value="PBP"/>
    <property type="match status" value="1"/>
</dbReference>
<dbReference type="RefSeq" id="WP_073085774.1">
    <property type="nucleotide sequence ID" value="NZ_FRBL01000009.1"/>
</dbReference>
<dbReference type="InterPro" id="IPR005247">
    <property type="entry name" value="YbhB_YbcL/LppC-like"/>
</dbReference>
<dbReference type="SUPFAM" id="SSF55315">
    <property type="entry name" value="L30e-like"/>
    <property type="match status" value="1"/>
</dbReference>
<dbReference type="OrthoDB" id="4393931at2"/>
<sequence length="534" mass="59898">MSLTNGQLVISSRVCREGNIIPYKYSCAGENINPPLEVNGIPPGAASIAVVLEDMDAPLGKWVHWLVWNMPVSHRICENYTPVILGKNDFGQVRYTGFCPGKMLHHYHFTVFALAKLLNLGPGGSWDDLRIEMAGHVLATGVFDCIALTKSAYYDKSENKIAMTTITFKDIYTQESTACITLIIPLQPVAGYSREADAHVLDKMVGKVTGFLHEMYPMKESAVLLANLYELAALLKADDRPALQGAGLYVSARYKKLLLFPFPVKEKVVIAGKFSVREALQLEQYSVDYILLHADSKRVMCYKGKLEELEEIQDHNFPRLYQEEYEYAKPSRSSSLAGYAGEKNFEKDKSLLQADRRRRFFIQADKALSAYLGQLPLVLAGPKKDMAQLEEVTHHSKNIIARIPGNYFHVGRDKLAAKVWPLVREWLDGRDRQVISSFLESIGQGNTVEGVKAVWEAARDGQVAKLLIEKNFACSGFTDKNGKIYLRAPEKPHHIEMDIPEEIMRMVIKKGGQVLFVEDNALDLHGGIAAITWY</sequence>
<name>A0A1M7KCV8_9BACT</name>
<evidence type="ECO:0000313" key="2">
    <source>
        <dbReference type="Proteomes" id="UP000184420"/>
    </source>
</evidence>
<keyword evidence="2" id="KW-1185">Reference proteome</keyword>
<dbReference type="InterPro" id="IPR008914">
    <property type="entry name" value="PEBP"/>
</dbReference>
<proteinExistence type="predicted"/>
<dbReference type="CDD" id="cd00865">
    <property type="entry name" value="PEBP_bact_arch"/>
    <property type="match status" value="1"/>
</dbReference>
<dbReference type="InterPro" id="IPR036610">
    <property type="entry name" value="PEBP-like_sf"/>
</dbReference>
<reference evidence="1 2" key="1">
    <citation type="submission" date="2016-11" db="EMBL/GenBank/DDBJ databases">
        <authorList>
            <person name="Jaros S."/>
            <person name="Januszkiewicz K."/>
            <person name="Wedrychowicz H."/>
        </authorList>
    </citation>
    <scope>NUCLEOTIDE SEQUENCE [LARGE SCALE GENOMIC DNA]</scope>
    <source>
        <strain evidence="1 2">DSM 27406</strain>
    </source>
</reference>
<dbReference type="InterPro" id="IPR029064">
    <property type="entry name" value="Ribosomal_eL30-like_sf"/>
</dbReference>
<dbReference type="Proteomes" id="UP000184420">
    <property type="component" value="Unassembled WGS sequence"/>
</dbReference>
<gene>
    <name evidence="1" type="ORF">SAMN05444266_109255</name>
</gene>
<dbReference type="Gene3D" id="3.30.1330.30">
    <property type="match status" value="1"/>
</dbReference>
<dbReference type="EMBL" id="FRBL01000009">
    <property type="protein sequence ID" value="SHM63083.1"/>
    <property type="molecule type" value="Genomic_DNA"/>
</dbReference>